<dbReference type="InterPro" id="IPR020843">
    <property type="entry name" value="ER"/>
</dbReference>
<dbReference type="Pfam" id="PF08240">
    <property type="entry name" value="ADH_N"/>
    <property type="match status" value="1"/>
</dbReference>
<sequence length="332" mass="36135">MGTRRAGRNTGRSSSMVRSRYAELIDVGKIEIKEEFVDITEEQVLIQITHCGLCQYDGAYFQGIIGTPPLRLGHEPVGIVAAVGRKVKGVQEGERVTGLFAHLSAFADYVRAEPHELMRVPEHIRSEHALVEPLKCIATIVRSAPPELGDHVLVMGCGFMGLLTLAGLAGKAPASLIAVDLLENRLQLAKELGATHTLNAKDADFQDAIQDITQGRGVDIAFEVTGNAVAAGLAARALRPHRAKYAFAGWYGKPAEYTLRNWTTKGAEIVTPHPKYSLDPADDMRRAMDALIRGVFPMEKVVTHAFPLENVQEGFDTMLSAREGYIKGVVTP</sequence>
<dbReference type="PROSITE" id="PS00059">
    <property type="entry name" value="ADH_ZINC"/>
    <property type="match status" value="1"/>
</dbReference>
<gene>
    <name evidence="6" type="ORF">CSB45_05960</name>
</gene>
<protein>
    <recommendedName>
        <fullName evidence="5">Enoyl reductase (ER) domain-containing protein</fullName>
    </recommendedName>
</protein>
<dbReference type="Pfam" id="PF00107">
    <property type="entry name" value="ADH_zinc_N"/>
    <property type="match status" value="1"/>
</dbReference>
<evidence type="ECO:0000256" key="3">
    <source>
        <dbReference type="ARBA" id="ARBA00023002"/>
    </source>
</evidence>
<keyword evidence="1 4" id="KW-0479">Metal-binding</keyword>
<evidence type="ECO:0000256" key="1">
    <source>
        <dbReference type="ARBA" id="ARBA00022723"/>
    </source>
</evidence>
<dbReference type="EMBL" id="PDPS01000025">
    <property type="protein sequence ID" value="PID57769.1"/>
    <property type="molecule type" value="Genomic_DNA"/>
</dbReference>
<dbReference type="GO" id="GO:0016491">
    <property type="term" value="F:oxidoreductase activity"/>
    <property type="evidence" value="ECO:0007669"/>
    <property type="project" value="UniProtKB-KW"/>
</dbReference>
<dbReference type="Proteomes" id="UP000229740">
    <property type="component" value="Unassembled WGS sequence"/>
</dbReference>
<dbReference type="SUPFAM" id="SSF50129">
    <property type="entry name" value="GroES-like"/>
    <property type="match status" value="1"/>
</dbReference>
<name>A0A2G6E6R7_9BACT</name>
<evidence type="ECO:0000313" key="6">
    <source>
        <dbReference type="EMBL" id="PID57769.1"/>
    </source>
</evidence>
<dbReference type="Gene3D" id="3.40.50.720">
    <property type="entry name" value="NAD(P)-binding Rossmann-like Domain"/>
    <property type="match status" value="1"/>
</dbReference>
<evidence type="ECO:0000256" key="4">
    <source>
        <dbReference type="RuleBase" id="RU361277"/>
    </source>
</evidence>
<dbReference type="GO" id="GO:0008270">
    <property type="term" value="F:zinc ion binding"/>
    <property type="evidence" value="ECO:0007669"/>
    <property type="project" value="InterPro"/>
</dbReference>
<dbReference type="AlphaFoldDB" id="A0A2G6E6R7"/>
<organism evidence="6 7">
    <name type="scientific">candidate division KSB3 bacterium</name>
    <dbReference type="NCBI Taxonomy" id="2044937"/>
    <lineage>
        <taxon>Bacteria</taxon>
        <taxon>candidate division KSB3</taxon>
    </lineage>
</organism>
<dbReference type="InterPro" id="IPR013154">
    <property type="entry name" value="ADH-like_N"/>
</dbReference>
<evidence type="ECO:0000259" key="5">
    <source>
        <dbReference type="SMART" id="SM00829"/>
    </source>
</evidence>
<dbReference type="InterPro" id="IPR002328">
    <property type="entry name" value="ADH_Zn_CS"/>
</dbReference>
<feature type="domain" description="Enoyl reductase (ER)" evidence="5">
    <location>
        <begin position="23"/>
        <end position="330"/>
    </location>
</feature>
<proteinExistence type="inferred from homology"/>
<reference evidence="6 7" key="1">
    <citation type="submission" date="2017-10" db="EMBL/GenBank/DDBJ databases">
        <title>Novel microbial diversity and functional potential in the marine mammal oral microbiome.</title>
        <authorList>
            <person name="Dudek N.K."/>
            <person name="Sun C.L."/>
            <person name="Burstein D."/>
            <person name="Kantor R.S."/>
            <person name="Aliaga Goltsman D.S."/>
            <person name="Bik E.M."/>
            <person name="Thomas B.C."/>
            <person name="Banfield J.F."/>
            <person name="Relman D.A."/>
        </authorList>
    </citation>
    <scope>NUCLEOTIDE SEQUENCE [LARGE SCALE GENOMIC DNA]</scope>
    <source>
        <strain evidence="6">DOLZORAL124_49_17</strain>
    </source>
</reference>
<dbReference type="PANTHER" id="PTHR43401:SF2">
    <property type="entry name" value="L-THREONINE 3-DEHYDROGENASE"/>
    <property type="match status" value="1"/>
</dbReference>
<comment type="similarity">
    <text evidence="4">Belongs to the zinc-containing alcohol dehydrogenase family.</text>
</comment>
<dbReference type="SMART" id="SM00829">
    <property type="entry name" value="PKS_ER"/>
    <property type="match status" value="1"/>
</dbReference>
<dbReference type="InterPro" id="IPR050129">
    <property type="entry name" value="Zn_alcohol_dh"/>
</dbReference>
<dbReference type="Gene3D" id="3.90.180.10">
    <property type="entry name" value="Medium-chain alcohol dehydrogenases, catalytic domain"/>
    <property type="match status" value="2"/>
</dbReference>
<comment type="cofactor">
    <cofactor evidence="4">
        <name>Zn(2+)</name>
        <dbReference type="ChEBI" id="CHEBI:29105"/>
    </cofactor>
</comment>
<comment type="caution">
    <text evidence="6">The sequence shown here is derived from an EMBL/GenBank/DDBJ whole genome shotgun (WGS) entry which is preliminary data.</text>
</comment>
<keyword evidence="3" id="KW-0560">Oxidoreductase</keyword>
<dbReference type="InterPro" id="IPR011032">
    <property type="entry name" value="GroES-like_sf"/>
</dbReference>
<keyword evidence="2 4" id="KW-0862">Zinc</keyword>
<dbReference type="PANTHER" id="PTHR43401">
    <property type="entry name" value="L-THREONINE 3-DEHYDROGENASE"/>
    <property type="match status" value="1"/>
</dbReference>
<dbReference type="InterPro" id="IPR013149">
    <property type="entry name" value="ADH-like_C"/>
</dbReference>
<evidence type="ECO:0000256" key="2">
    <source>
        <dbReference type="ARBA" id="ARBA00022833"/>
    </source>
</evidence>
<accession>A0A2G6E6R7</accession>
<evidence type="ECO:0000313" key="7">
    <source>
        <dbReference type="Proteomes" id="UP000229740"/>
    </source>
</evidence>
<dbReference type="SUPFAM" id="SSF51735">
    <property type="entry name" value="NAD(P)-binding Rossmann-fold domains"/>
    <property type="match status" value="1"/>
</dbReference>
<dbReference type="InterPro" id="IPR036291">
    <property type="entry name" value="NAD(P)-bd_dom_sf"/>
</dbReference>